<protein>
    <recommendedName>
        <fullName evidence="3">legumain</fullName>
        <ecNumber evidence="3">3.4.22.34</ecNumber>
    </recommendedName>
</protein>
<dbReference type="Pfam" id="PF20985">
    <property type="entry name" value="Legum_prodom"/>
    <property type="match status" value="1"/>
</dbReference>
<dbReference type="PRINTS" id="PR00776">
    <property type="entry name" value="HEMOGLOBNASE"/>
</dbReference>
<keyword evidence="10" id="KW-1185">Reference proteome</keyword>
<dbReference type="InterPro" id="IPR046427">
    <property type="entry name" value="Legumain_prodom_sf"/>
</dbReference>
<accession>A0A6A4KLK4</accession>
<keyword evidence="6" id="KW-0378">Hydrolase</keyword>
<dbReference type="Pfam" id="PF01650">
    <property type="entry name" value="Peptidase_C13"/>
    <property type="match status" value="1"/>
</dbReference>
<comment type="similarity">
    <text evidence="2">Belongs to the peptidase C13 family.</text>
</comment>
<evidence type="ECO:0000256" key="7">
    <source>
        <dbReference type="ARBA" id="ARBA00022807"/>
    </source>
</evidence>
<dbReference type="InterPro" id="IPR048501">
    <property type="entry name" value="Legum_prodom"/>
</dbReference>
<evidence type="ECO:0000256" key="3">
    <source>
        <dbReference type="ARBA" id="ARBA00012628"/>
    </source>
</evidence>
<dbReference type="GO" id="GO:0006624">
    <property type="term" value="P:vacuolar protein processing"/>
    <property type="evidence" value="ECO:0007669"/>
    <property type="project" value="TreeGrafter"/>
</dbReference>
<dbReference type="CDD" id="cd21115">
    <property type="entry name" value="legumain_C"/>
    <property type="match status" value="1"/>
</dbReference>
<feature type="domain" description="Legumain prodomain" evidence="8">
    <location>
        <begin position="343"/>
        <end position="438"/>
    </location>
</feature>
<keyword evidence="7" id="KW-0788">Thiol protease</keyword>
<dbReference type="PANTHER" id="PTHR12000:SF42">
    <property type="entry name" value="LEGUMAIN"/>
    <property type="match status" value="1"/>
</dbReference>
<dbReference type="GO" id="GO:0004197">
    <property type="term" value="F:cysteine-type endopeptidase activity"/>
    <property type="evidence" value="ECO:0007669"/>
    <property type="project" value="UniProtKB-EC"/>
</dbReference>
<organism evidence="9 10">
    <name type="scientific">Apolygus lucorum</name>
    <name type="common">Small green plant bug</name>
    <name type="synonym">Lygocoris lucorum</name>
    <dbReference type="NCBI Taxonomy" id="248454"/>
    <lineage>
        <taxon>Eukaryota</taxon>
        <taxon>Metazoa</taxon>
        <taxon>Ecdysozoa</taxon>
        <taxon>Arthropoda</taxon>
        <taxon>Hexapoda</taxon>
        <taxon>Insecta</taxon>
        <taxon>Pterygota</taxon>
        <taxon>Neoptera</taxon>
        <taxon>Paraneoptera</taxon>
        <taxon>Hemiptera</taxon>
        <taxon>Heteroptera</taxon>
        <taxon>Panheteroptera</taxon>
        <taxon>Cimicomorpha</taxon>
        <taxon>Miridae</taxon>
        <taxon>Mirini</taxon>
        <taxon>Apolygus</taxon>
    </lineage>
</organism>
<keyword evidence="5" id="KW-0732">Signal</keyword>
<dbReference type="FunFam" id="3.40.50.1460:FF:000006">
    <property type="entry name" value="Legumain"/>
    <property type="match status" value="1"/>
</dbReference>
<comment type="caution">
    <text evidence="9">The sequence shown here is derived from an EMBL/GenBank/DDBJ whole genome shotgun (WGS) entry which is preliminary data.</text>
</comment>
<evidence type="ECO:0000256" key="4">
    <source>
        <dbReference type="ARBA" id="ARBA00022670"/>
    </source>
</evidence>
<dbReference type="EC" id="3.4.22.34" evidence="3"/>
<evidence type="ECO:0000256" key="1">
    <source>
        <dbReference type="ARBA" id="ARBA00000810"/>
    </source>
</evidence>
<evidence type="ECO:0000256" key="5">
    <source>
        <dbReference type="ARBA" id="ARBA00022729"/>
    </source>
</evidence>
<evidence type="ECO:0000313" key="9">
    <source>
        <dbReference type="EMBL" id="KAF6216234.1"/>
    </source>
</evidence>
<dbReference type="GO" id="GO:0051603">
    <property type="term" value="P:proteolysis involved in protein catabolic process"/>
    <property type="evidence" value="ECO:0007669"/>
    <property type="project" value="TreeGrafter"/>
</dbReference>
<evidence type="ECO:0000313" key="10">
    <source>
        <dbReference type="Proteomes" id="UP000466442"/>
    </source>
</evidence>
<sequence length="450" mass="50611">MKMMLNDSLSPRMWKSITLLVALVGVALGSVLKSPDTPLEKDSWALLIAGSNGYDNYRHQADICHSYHVMIAEGIPANRIVVMMYDDIAYSHENPTPGVIINKPNGTNVYAGVKIDYKGDDVNPLNFINVLKGNKTGMHGIGTGRVIESDENTNVFVYFSDHGSTGLLAFPNDILTADDLEATLKEMHKANSYNKLFMYIEACEAGSMFENILEENTRVYVMTAANRDETSAAWYCTDNCLGDEFSVRWMERLDGENKGTLDQFFHQYQQLRPKVTESHIQIYGDFSLGTDALTPNNKASRSSMESSSGDHVAVNSRDVPLYYYQQKLARTNDMDSQMKAQQDLDQLIEGRKSADQLLEKLVTLATIDNPEKTAIVSGKRMPINLDIFPCYKKLLHSFRSHCFEHKHAYLLQHYYKLANICVLGLDTSRLLREMPSLCAPLKAELKTTVL</sequence>
<dbReference type="PIRSF" id="PIRSF019663">
    <property type="entry name" value="Legumain"/>
    <property type="match status" value="1"/>
</dbReference>
<dbReference type="InterPro" id="IPR001096">
    <property type="entry name" value="Peptidase_C13"/>
</dbReference>
<comment type="catalytic activity">
    <reaction evidence="1">
        <text>Hydrolysis of proteins and small molecule substrates at -Asn-|-Xaa- bonds.</text>
        <dbReference type="EC" id="3.4.22.34"/>
    </reaction>
</comment>
<dbReference type="GO" id="GO:0005773">
    <property type="term" value="C:vacuole"/>
    <property type="evidence" value="ECO:0007669"/>
    <property type="project" value="GOC"/>
</dbReference>
<evidence type="ECO:0000259" key="8">
    <source>
        <dbReference type="Pfam" id="PF20985"/>
    </source>
</evidence>
<gene>
    <name evidence="9" type="ORF">GE061_000574</name>
</gene>
<dbReference type="Gene3D" id="1.10.132.130">
    <property type="match status" value="1"/>
</dbReference>
<dbReference type="EMBL" id="WIXP02000001">
    <property type="protein sequence ID" value="KAF6216234.1"/>
    <property type="molecule type" value="Genomic_DNA"/>
</dbReference>
<proteinExistence type="inferred from homology"/>
<dbReference type="Proteomes" id="UP000466442">
    <property type="component" value="Linkage Group LG1"/>
</dbReference>
<name>A0A6A4KLK4_APOLU</name>
<evidence type="ECO:0000256" key="6">
    <source>
        <dbReference type="ARBA" id="ARBA00022801"/>
    </source>
</evidence>
<dbReference type="Gene3D" id="3.40.50.1460">
    <property type="match status" value="1"/>
</dbReference>
<reference evidence="9" key="1">
    <citation type="journal article" date="2021" name="Mol. Ecol. Resour.">
        <title>Apolygus lucorum genome provides insights into omnivorousness and mesophyll feeding.</title>
        <authorList>
            <person name="Liu Y."/>
            <person name="Liu H."/>
            <person name="Wang H."/>
            <person name="Huang T."/>
            <person name="Liu B."/>
            <person name="Yang B."/>
            <person name="Yin L."/>
            <person name="Li B."/>
            <person name="Zhang Y."/>
            <person name="Zhang S."/>
            <person name="Jiang F."/>
            <person name="Zhang X."/>
            <person name="Ren Y."/>
            <person name="Wang B."/>
            <person name="Wang S."/>
            <person name="Lu Y."/>
            <person name="Wu K."/>
            <person name="Fan W."/>
            <person name="Wang G."/>
        </authorList>
    </citation>
    <scope>NUCLEOTIDE SEQUENCE</scope>
    <source>
        <strain evidence="9">12Hb</strain>
    </source>
</reference>
<keyword evidence="4" id="KW-0645">Protease</keyword>
<dbReference type="PANTHER" id="PTHR12000">
    <property type="entry name" value="HEMOGLOBINASE FAMILY MEMBER"/>
    <property type="match status" value="1"/>
</dbReference>
<evidence type="ECO:0000256" key="2">
    <source>
        <dbReference type="ARBA" id="ARBA00009941"/>
    </source>
</evidence>
<dbReference type="OrthoDB" id="192611at2759"/>
<dbReference type="AlphaFoldDB" id="A0A6A4KLK4"/>